<evidence type="ECO:0000259" key="5">
    <source>
        <dbReference type="Pfam" id="PF01494"/>
    </source>
</evidence>
<sequence length="426" mass="46768">MTPPKPHILITGAGIAGPVFAYFLTLTGLFRTTILERSPTLRKAGQQIDIRGPGLTIVKRMQLLDIINSKTTKEAGMVFVDGKGRRRAEFPVSGGAGFTSEIEILRGELVEILVGVTRRESGSEGGDGKLEIERDESGREGGGGKTEYIFGDHVTALEQMDSGVKVTLASGREQEFDLVIGADGMNSKTRRLAFPDIEDPKKSLGQYTAYFTISYEERDGTFAQWYNAPGGRCVFLRPDNAGFTRAYLSIMSDKPKGYEKMTIAEQKNLMRNLFEDAGWEAKRVLEAMETADDFYMQEIAQVKMPSWVSGRVALLGDAGYCPSPISGQGTTLAIVGAYILAGELGKCGGRWEEGLRGYEEKMRPFVKKAQKLFPGAPGIANPQTQRGINILYSVVGFVSWSGLPKVFSIFEDGEKKEDKSLPVYEF</sequence>
<evidence type="ECO:0000256" key="2">
    <source>
        <dbReference type="ARBA" id="ARBA00022827"/>
    </source>
</evidence>
<dbReference type="Gene3D" id="3.30.9.10">
    <property type="entry name" value="D-Amino Acid Oxidase, subunit A, domain 2"/>
    <property type="match status" value="1"/>
</dbReference>
<dbReference type="Pfam" id="PF01494">
    <property type="entry name" value="FAD_binding_3"/>
    <property type="match status" value="1"/>
</dbReference>
<protein>
    <recommendedName>
        <fullName evidence="5">FAD-binding domain-containing protein</fullName>
    </recommendedName>
</protein>
<dbReference type="EMBL" id="JAAMPI010000559">
    <property type="protein sequence ID" value="KAF4630344.1"/>
    <property type="molecule type" value="Genomic_DNA"/>
</dbReference>
<reference evidence="6 7" key="1">
    <citation type="submission" date="2020-03" db="EMBL/GenBank/DDBJ databases">
        <title>Draft Genome Sequence of Cudoniella acicularis.</title>
        <authorList>
            <person name="Buettner E."/>
            <person name="Kellner H."/>
        </authorList>
    </citation>
    <scope>NUCLEOTIDE SEQUENCE [LARGE SCALE GENOMIC DNA]</scope>
    <source>
        <strain evidence="6 7">DSM 108380</strain>
    </source>
</reference>
<keyword evidence="3" id="KW-0560">Oxidoreductase</keyword>
<gene>
    <name evidence="6" type="ORF">G7Y89_g7793</name>
</gene>
<dbReference type="OrthoDB" id="655030at2759"/>
<dbReference type="InterPro" id="IPR051704">
    <property type="entry name" value="FAD_aromatic-hydroxylase"/>
</dbReference>
<organism evidence="6 7">
    <name type="scientific">Cudoniella acicularis</name>
    <dbReference type="NCBI Taxonomy" id="354080"/>
    <lineage>
        <taxon>Eukaryota</taxon>
        <taxon>Fungi</taxon>
        <taxon>Dikarya</taxon>
        <taxon>Ascomycota</taxon>
        <taxon>Pezizomycotina</taxon>
        <taxon>Leotiomycetes</taxon>
        <taxon>Helotiales</taxon>
        <taxon>Tricladiaceae</taxon>
        <taxon>Cudoniella</taxon>
    </lineage>
</organism>
<dbReference type="InterPro" id="IPR002938">
    <property type="entry name" value="FAD-bd"/>
</dbReference>
<dbReference type="Gene3D" id="3.50.50.60">
    <property type="entry name" value="FAD/NAD(P)-binding domain"/>
    <property type="match status" value="1"/>
</dbReference>
<keyword evidence="2" id="KW-0274">FAD</keyword>
<accession>A0A8H4W475</accession>
<feature type="region of interest" description="Disordered" evidence="4">
    <location>
        <begin position="120"/>
        <end position="145"/>
    </location>
</feature>
<evidence type="ECO:0000313" key="6">
    <source>
        <dbReference type="EMBL" id="KAF4630344.1"/>
    </source>
</evidence>
<dbReference type="PRINTS" id="PR00420">
    <property type="entry name" value="RNGMNOXGNASE"/>
</dbReference>
<name>A0A8H4W475_9HELO</name>
<feature type="domain" description="FAD-binding" evidence="5">
    <location>
        <begin position="146"/>
        <end position="369"/>
    </location>
</feature>
<dbReference type="Proteomes" id="UP000566819">
    <property type="component" value="Unassembled WGS sequence"/>
</dbReference>
<dbReference type="InterPro" id="IPR036188">
    <property type="entry name" value="FAD/NAD-bd_sf"/>
</dbReference>
<dbReference type="PANTHER" id="PTHR46865:SF2">
    <property type="entry name" value="MONOOXYGENASE"/>
    <property type="match status" value="1"/>
</dbReference>
<proteinExistence type="predicted"/>
<dbReference type="PANTHER" id="PTHR46865">
    <property type="entry name" value="OXIDOREDUCTASE-RELATED"/>
    <property type="match status" value="1"/>
</dbReference>
<evidence type="ECO:0000256" key="4">
    <source>
        <dbReference type="SAM" id="MobiDB-lite"/>
    </source>
</evidence>
<keyword evidence="7" id="KW-1185">Reference proteome</keyword>
<comment type="caution">
    <text evidence="6">The sequence shown here is derived from an EMBL/GenBank/DDBJ whole genome shotgun (WGS) entry which is preliminary data.</text>
</comment>
<evidence type="ECO:0000256" key="1">
    <source>
        <dbReference type="ARBA" id="ARBA00022630"/>
    </source>
</evidence>
<evidence type="ECO:0000256" key="3">
    <source>
        <dbReference type="ARBA" id="ARBA00023002"/>
    </source>
</evidence>
<dbReference type="SUPFAM" id="SSF51905">
    <property type="entry name" value="FAD/NAD(P)-binding domain"/>
    <property type="match status" value="1"/>
</dbReference>
<dbReference type="GO" id="GO:0016491">
    <property type="term" value="F:oxidoreductase activity"/>
    <property type="evidence" value="ECO:0007669"/>
    <property type="project" value="UniProtKB-KW"/>
</dbReference>
<evidence type="ECO:0000313" key="7">
    <source>
        <dbReference type="Proteomes" id="UP000566819"/>
    </source>
</evidence>
<keyword evidence="1" id="KW-0285">Flavoprotein</keyword>
<dbReference type="GO" id="GO:0071949">
    <property type="term" value="F:FAD binding"/>
    <property type="evidence" value="ECO:0007669"/>
    <property type="project" value="InterPro"/>
</dbReference>
<dbReference type="AlphaFoldDB" id="A0A8H4W475"/>
<feature type="compositionally biased region" description="Basic and acidic residues" evidence="4">
    <location>
        <begin position="120"/>
        <end position="139"/>
    </location>
</feature>